<proteinExistence type="predicted"/>
<organism evidence="2">
    <name type="scientific">Volvox carteri f. nagariensis</name>
    <dbReference type="NCBI Taxonomy" id="3068"/>
    <lineage>
        <taxon>Eukaryota</taxon>
        <taxon>Viridiplantae</taxon>
        <taxon>Chlorophyta</taxon>
        <taxon>core chlorophytes</taxon>
        <taxon>Chlorophyceae</taxon>
        <taxon>CS clade</taxon>
        <taxon>Chlamydomonadales</taxon>
        <taxon>Volvocaceae</taxon>
        <taxon>Volvox</taxon>
    </lineage>
</organism>
<dbReference type="EMBL" id="GL378342">
    <property type="protein sequence ID" value="EFJ47896.1"/>
    <property type="molecule type" value="Genomic_DNA"/>
</dbReference>
<dbReference type="KEGG" id="vcn:VOLCADRAFT_91564"/>
<dbReference type="InParanoid" id="D8TXE6"/>
<dbReference type="AlphaFoldDB" id="D8TXE6"/>
<keyword evidence="2" id="KW-1185">Reference proteome</keyword>
<evidence type="ECO:0000313" key="1">
    <source>
        <dbReference type="EMBL" id="EFJ47896.1"/>
    </source>
</evidence>
<protein>
    <submittedName>
        <fullName evidence="1">Uncharacterized protein</fullName>
    </submittedName>
</protein>
<evidence type="ECO:0000313" key="2">
    <source>
        <dbReference type="Proteomes" id="UP000001058"/>
    </source>
</evidence>
<dbReference type="RefSeq" id="XP_002951002.1">
    <property type="nucleotide sequence ID" value="XM_002950956.1"/>
</dbReference>
<accession>D8TXE6</accession>
<gene>
    <name evidence="1" type="ORF">VOLCADRAFT_91564</name>
</gene>
<reference evidence="1 2" key="1">
    <citation type="journal article" date="2010" name="Science">
        <title>Genomic analysis of organismal complexity in the multicellular green alga Volvox carteri.</title>
        <authorList>
            <person name="Prochnik S.E."/>
            <person name="Umen J."/>
            <person name="Nedelcu A.M."/>
            <person name="Hallmann A."/>
            <person name="Miller S.M."/>
            <person name="Nishii I."/>
            <person name="Ferris P."/>
            <person name="Kuo A."/>
            <person name="Mitros T."/>
            <person name="Fritz-Laylin L.K."/>
            <person name="Hellsten U."/>
            <person name="Chapman J."/>
            <person name="Simakov O."/>
            <person name="Rensing S.A."/>
            <person name="Terry A."/>
            <person name="Pangilinan J."/>
            <person name="Kapitonov V."/>
            <person name="Jurka J."/>
            <person name="Salamov A."/>
            <person name="Shapiro H."/>
            <person name="Schmutz J."/>
            <person name="Grimwood J."/>
            <person name="Lindquist E."/>
            <person name="Lucas S."/>
            <person name="Grigoriev I.V."/>
            <person name="Schmitt R."/>
            <person name="Kirk D."/>
            <person name="Rokhsar D.S."/>
        </authorList>
    </citation>
    <scope>NUCLEOTIDE SEQUENCE [LARGE SCALE GENOMIC DNA]</scope>
    <source>
        <strain evidence="2">f. Nagariensis / Eve</strain>
    </source>
</reference>
<sequence>MSRPKMLEPDAAAVQDCPMSDTWCILRIVYTVHRWVVPLAPLNTHTPSAALPCKEMIQLQTGLNDGGPPGGSLKALFQAASPSGISAHCFVEYAVSQCCAAKWQHHCVGRPFPRTRQQVYLTSRRGSCVQP</sequence>
<dbReference type="GeneID" id="9615261"/>
<name>D8TXE6_VOLCA</name>
<dbReference type="Proteomes" id="UP000001058">
    <property type="component" value="Unassembled WGS sequence"/>
</dbReference>